<dbReference type="InterPro" id="IPR001750">
    <property type="entry name" value="ND/Mrp_TM"/>
</dbReference>
<dbReference type="EC" id="7.1.1.-" evidence="5"/>
<dbReference type="GO" id="GO:0048038">
    <property type="term" value="F:quinone binding"/>
    <property type="evidence" value="ECO:0007669"/>
    <property type="project" value="UniProtKB-KW"/>
</dbReference>
<feature type="transmembrane region" description="Helical" evidence="5">
    <location>
        <begin position="288"/>
        <end position="308"/>
    </location>
</feature>
<keyword evidence="3 5" id="KW-1133">Transmembrane helix</keyword>
<dbReference type="GO" id="GO:0012505">
    <property type="term" value="C:endomembrane system"/>
    <property type="evidence" value="ECO:0007669"/>
    <property type="project" value="UniProtKB-SubCell"/>
</dbReference>
<accession>W0DNW3</accession>
<feature type="transmembrane region" description="Helical" evidence="5">
    <location>
        <begin position="314"/>
        <end position="336"/>
    </location>
</feature>
<dbReference type="GO" id="GO:0042773">
    <property type="term" value="P:ATP synthesis coupled electron transport"/>
    <property type="evidence" value="ECO:0007669"/>
    <property type="project" value="InterPro"/>
</dbReference>
<dbReference type="OrthoDB" id="9768329at2"/>
<reference evidence="8 9" key="1">
    <citation type="submission" date="2013-12" db="EMBL/GenBank/DDBJ databases">
        <authorList>
            <consortium name="DOE Joint Genome Institute"/>
            <person name="Muyzer G."/>
            <person name="Huntemann M."/>
            <person name="Han J."/>
            <person name="Chen A."/>
            <person name="Kyrpides N."/>
            <person name="Mavromatis K."/>
            <person name="Markowitz V."/>
            <person name="Palaniappan K."/>
            <person name="Ivanova N."/>
            <person name="Schaumberg A."/>
            <person name="Pati A."/>
            <person name="Liolios K."/>
            <person name="Nordberg H.P."/>
            <person name="Cantor M.N."/>
            <person name="Hua S.X."/>
            <person name="Woyke T."/>
        </authorList>
    </citation>
    <scope>NUCLEOTIDE SEQUENCE [LARGE SCALE GENOMIC DNA]</scope>
    <source>
        <strain evidence="8 9">ARh 1</strain>
    </source>
</reference>
<keyword evidence="5" id="KW-0830">Ubiquinone</keyword>
<dbReference type="EMBL" id="CP007029">
    <property type="protein sequence ID" value="AHE98575.1"/>
    <property type="molecule type" value="Genomic_DNA"/>
</dbReference>
<evidence type="ECO:0000256" key="2">
    <source>
        <dbReference type="ARBA" id="ARBA00022692"/>
    </source>
</evidence>
<organism evidence="8 9">
    <name type="scientific">Thioalkalivibrio paradoxus ARh 1</name>
    <dbReference type="NCBI Taxonomy" id="713585"/>
    <lineage>
        <taxon>Bacteria</taxon>
        <taxon>Pseudomonadati</taxon>
        <taxon>Pseudomonadota</taxon>
        <taxon>Gammaproteobacteria</taxon>
        <taxon>Chromatiales</taxon>
        <taxon>Ectothiorhodospiraceae</taxon>
        <taxon>Thioalkalivibrio</taxon>
    </lineage>
</organism>
<sequence length="460" mass="48357">MTPEGLLLAALPEHLLLLGILLILVIDLVSSRPRDPFLPALVTVLAAAGAAFWLHGTGHAAAPFPGHFSVDADALAAKTLLFLLTVPVLVLARGERHDSRFAMLLLSSLYGAGLMLSADSLLMLFFGLELLSLPLYALVVLAYRRPESAEAALKYLVLGGVGTAVLLMGLSLTLGATGGLGAPDFRAALAADDMLARGAVVLVVAAFMLKAAIVPFHAWAPDAYEGASVPVTAYMAAIVKAAVLLALVRLFGEASAGPELLAVIVALSLLSIVWGNLAAIRQQGFRRLIAYSSIAHAGYLFLALLGPAEARFEAVAFYVIVYALTTVLALACLPRGDDWLRDRLNSLKGLYHRDPRAAILIAVAMLSLAGIPPFPGFIAKFLVFRTVMESGLVAVAVVGLVASYLGIYLYLRVIRYMFMNPAASHPRTEPAGGFAVAAALATLAAVLMVGVFPGVVLGWL</sequence>
<feature type="transmembrane region" description="Helical" evidence="5">
    <location>
        <begin position="231"/>
        <end position="248"/>
    </location>
</feature>
<feature type="transmembrane region" description="Helical" evidence="5">
    <location>
        <begin position="260"/>
        <end position="279"/>
    </location>
</feature>
<evidence type="ECO:0000256" key="3">
    <source>
        <dbReference type="ARBA" id="ARBA00022989"/>
    </source>
</evidence>
<comment type="catalytic activity">
    <reaction evidence="5">
        <text>a quinone + NADH + 5 H(+)(in) = a quinol + NAD(+) + 4 H(+)(out)</text>
        <dbReference type="Rhea" id="RHEA:57888"/>
        <dbReference type="ChEBI" id="CHEBI:15378"/>
        <dbReference type="ChEBI" id="CHEBI:24646"/>
        <dbReference type="ChEBI" id="CHEBI:57540"/>
        <dbReference type="ChEBI" id="CHEBI:57945"/>
        <dbReference type="ChEBI" id="CHEBI:132124"/>
    </reaction>
</comment>
<feature type="transmembrane region" description="Helical" evidence="5">
    <location>
        <begin position="194"/>
        <end position="219"/>
    </location>
</feature>
<dbReference type="KEGG" id="tti:THITH_10320"/>
<dbReference type="Proteomes" id="UP000005289">
    <property type="component" value="Chromosome"/>
</dbReference>
<keyword evidence="5" id="KW-1278">Translocase</keyword>
<keyword evidence="5" id="KW-0813">Transport</keyword>
<feature type="transmembrane region" description="Helical" evidence="5">
    <location>
        <begin position="37"/>
        <end position="55"/>
    </location>
</feature>
<feature type="transmembrane region" description="Helical" evidence="5">
    <location>
        <begin position="357"/>
        <end position="379"/>
    </location>
</feature>
<evidence type="ECO:0000313" key="8">
    <source>
        <dbReference type="EMBL" id="AHE98575.1"/>
    </source>
</evidence>
<dbReference type="InterPro" id="IPR010096">
    <property type="entry name" value="NADH-Q_OxRdtase_suN/2"/>
</dbReference>
<comment type="function">
    <text evidence="5">NDH-1 shuttles electrons from NADH, via FMN and iron-sulfur (Fe-S) centers, to quinones in the respiratory chain. The immediate electron acceptor for the enzyme in this species is believed to be ubiquinone. Couples the redox reaction to proton translocation (for every two electrons transferred, four hydrogen ions are translocated across the cytoplasmic membrane), and thus conserves the redox energy in a proton gradient.</text>
</comment>
<evidence type="ECO:0000256" key="6">
    <source>
        <dbReference type="RuleBase" id="RU000320"/>
    </source>
</evidence>
<keyword evidence="5" id="KW-0874">Quinone</keyword>
<feature type="transmembrane region" description="Helical" evidence="5">
    <location>
        <begin position="155"/>
        <end position="174"/>
    </location>
</feature>
<evidence type="ECO:0000256" key="1">
    <source>
        <dbReference type="ARBA" id="ARBA00004127"/>
    </source>
</evidence>
<keyword evidence="9" id="KW-1185">Reference proteome</keyword>
<dbReference type="STRING" id="713585.THITH_10320"/>
<dbReference type="RefSeq" id="WP_006748248.1">
    <property type="nucleotide sequence ID" value="NZ_CP007029.1"/>
</dbReference>
<keyword evidence="5" id="KW-1003">Cell membrane</keyword>
<feature type="transmembrane region" description="Helical" evidence="5">
    <location>
        <begin position="391"/>
        <end position="411"/>
    </location>
</feature>
<comment type="subunit">
    <text evidence="5">NDH-1 is composed of 14 different subunits. Subunits NuoA, H, J, K, L, M, N constitute the membrane sector of the complex.</text>
</comment>
<keyword evidence="2 5" id="KW-0812">Transmembrane</keyword>
<dbReference type="HOGENOM" id="CLU_007100_1_1_6"/>
<keyword evidence="5" id="KW-0520">NAD</keyword>
<feature type="transmembrane region" description="Helical" evidence="5">
    <location>
        <begin position="432"/>
        <end position="459"/>
    </location>
</feature>
<dbReference type="NCBIfam" id="TIGR01770">
    <property type="entry name" value="NDH_I_N"/>
    <property type="match status" value="1"/>
</dbReference>
<feature type="transmembrane region" description="Helical" evidence="5">
    <location>
        <begin position="75"/>
        <end position="94"/>
    </location>
</feature>
<dbReference type="HAMAP" id="MF_00445">
    <property type="entry name" value="NDH1_NuoN_1"/>
    <property type="match status" value="1"/>
</dbReference>
<protein>
    <recommendedName>
        <fullName evidence="5">NADH-quinone oxidoreductase subunit N</fullName>
        <ecNumber evidence="5">7.1.1.-</ecNumber>
    </recommendedName>
    <alternativeName>
        <fullName evidence="5">NADH dehydrogenase I subunit N</fullName>
    </alternativeName>
    <alternativeName>
        <fullName evidence="5">NDH-1 subunit N</fullName>
    </alternativeName>
</protein>
<dbReference type="GO" id="GO:0008137">
    <property type="term" value="F:NADH dehydrogenase (ubiquinone) activity"/>
    <property type="evidence" value="ECO:0007669"/>
    <property type="project" value="InterPro"/>
</dbReference>
<dbReference type="PANTHER" id="PTHR22773">
    <property type="entry name" value="NADH DEHYDROGENASE"/>
    <property type="match status" value="1"/>
</dbReference>
<dbReference type="AlphaFoldDB" id="W0DNW3"/>
<proteinExistence type="inferred from homology"/>
<dbReference type="GO" id="GO:0005886">
    <property type="term" value="C:plasma membrane"/>
    <property type="evidence" value="ECO:0007669"/>
    <property type="project" value="UniProtKB-SubCell"/>
</dbReference>
<feature type="transmembrane region" description="Helical" evidence="5">
    <location>
        <begin position="101"/>
        <end position="118"/>
    </location>
</feature>
<feature type="domain" description="NADH:quinone oxidoreductase/Mrp antiporter transmembrane" evidence="7">
    <location>
        <begin position="118"/>
        <end position="405"/>
    </location>
</feature>
<name>W0DNW3_9GAMM</name>
<gene>
    <name evidence="5" type="primary">nuoN</name>
    <name evidence="8" type="ORF">THITH_10320</name>
</gene>
<feature type="transmembrane region" description="Helical" evidence="5">
    <location>
        <begin position="124"/>
        <end position="143"/>
    </location>
</feature>
<dbReference type="GO" id="GO:0050136">
    <property type="term" value="F:NADH dehydrogenase (quinone) (non-electrogenic) activity"/>
    <property type="evidence" value="ECO:0007669"/>
    <property type="project" value="UniProtKB-UniRule"/>
</dbReference>
<evidence type="ECO:0000313" key="9">
    <source>
        <dbReference type="Proteomes" id="UP000005289"/>
    </source>
</evidence>
<feature type="transmembrane region" description="Helical" evidence="5">
    <location>
        <begin position="6"/>
        <end position="25"/>
    </location>
</feature>
<keyword evidence="4 5" id="KW-0472">Membrane</keyword>
<evidence type="ECO:0000256" key="4">
    <source>
        <dbReference type="ARBA" id="ARBA00023136"/>
    </source>
</evidence>
<comment type="subcellular location">
    <subcellularLocation>
        <location evidence="5">Cell membrane</location>
        <topology evidence="5">Multi-pass membrane protein</topology>
    </subcellularLocation>
    <subcellularLocation>
        <location evidence="1">Endomembrane system</location>
        <topology evidence="1">Multi-pass membrane protein</topology>
    </subcellularLocation>
    <subcellularLocation>
        <location evidence="6">Membrane</location>
        <topology evidence="6">Multi-pass membrane protein</topology>
    </subcellularLocation>
</comment>
<dbReference type="Pfam" id="PF00361">
    <property type="entry name" value="Proton_antipo_M"/>
    <property type="match status" value="1"/>
</dbReference>
<comment type="similarity">
    <text evidence="5">Belongs to the complex I subunit 2 family.</text>
</comment>
<evidence type="ECO:0000256" key="5">
    <source>
        <dbReference type="HAMAP-Rule" id="MF_00445"/>
    </source>
</evidence>
<evidence type="ECO:0000259" key="7">
    <source>
        <dbReference type="Pfam" id="PF00361"/>
    </source>
</evidence>